<dbReference type="SUPFAM" id="SSF46689">
    <property type="entry name" value="Homeodomain-like"/>
    <property type="match status" value="1"/>
</dbReference>
<organism evidence="1 2">
    <name type="scientific">Arthrobacter alpinus</name>
    <dbReference type="NCBI Taxonomy" id="656366"/>
    <lineage>
        <taxon>Bacteria</taxon>
        <taxon>Bacillati</taxon>
        <taxon>Actinomycetota</taxon>
        <taxon>Actinomycetes</taxon>
        <taxon>Micrococcales</taxon>
        <taxon>Micrococcaceae</taxon>
        <taxon>Arthrobacter</taxon>
    </lineage>
</organism>
<proteinExistence type="predicted"/>
<evidence type="ECO:0000313" key="2">
    <source>
        <dbReference type="Proteomes" id="UP000182725"/>
    </source>
</evidence>
<evidence type="ECO:0000313" key="1">
    <source>
        <dbReference type="EMBL" id="SEE31638.1"/>
    </source>
</evidence>
<accession>A0A1H5HWL8</accession>
<name>A0A1H5HWL8_9MICC</name>
<dbReference type="Proteomes" id="UP000182725">
    <property type="component" value="Unassembled WGS sequence"/>
</dbReference>
<reference evidence="1 2" key="1">
    <citation type="submission" date="2016-10" db="EMBL/GenBank/DDBJ databases">
        <authorList>
            <person name="de Groot N.N."/>
        </authorList>
    </citation>
    <scope>NUCLEOTIDE SEQUENCE [LARGE SCALE GENOMIC DNA]</scope>
    <source>
        <strain evidence="1 2">DSM 22274</strain>
    </source>
</reference>
<gene>
    <name evidence="1" type="ORF">SAMN04489740_1111</name>
</gene>
<dbReference type="Gene3D" id="1.10.10.60">
    <property type="entry name" value="Homeodomain-like"/>
    <property type="match status" value="1"/>
</dbReference>
<evidence type="ECO:0008006" key="3">
    <source>
        <dbReference type="Google" id="ProtNLM"/>
    </source>
</evidence>
<dbReference type="RefSeq" id="WP_074710904.1">
    <property type="nucleotide sequence ID" value="NZ_FNTV01000001.1"/>
</dbReference>
<dbReference type="AlphaFoldDB" id="A0A1H5HWL8"/>
<sequence length="74" mass="7969">MSKPFPAELRRDFITVLRKHEAPIAQIARNYGISSATLHNFLKNADVEEGILPGVSAAETADLPGRGPGIQDAQ</sequence>
<dbReference type="EMBL" id="FNTV01000001">
    <property type="protein sequence ID" value="SEE31638.1"/>
    <property type="molecule type" value="Genomic_DNA"/>
</dbReference>
<dbReference type="InterPro" id="IPR009057">
    <property type="entry name" value="Homeodomain-like_sf"/>
</dbReference>
<protein>
    <recommendedName>
        <fullName evidence="3">Transposase</fullName>
    </recommendedName>
</protein>